<proteinExistence type="predicted"/>
<keyword evidence="2" id="KW-1185">Reference proteome</keyword>
<organism evidence="1 2">
    <name type="scientific">Zhenhengia yiwuensis</name>
    <dbReference type="NCBI Taxonomy" id="2763666"/>
    <lineage>
        <taxon>Bacteria</taxon>
        <taxon>Bacillati</taxon>
        <taxon>Bacillota</taxon>
        <taxon>Clostridia</taxon>
        <taxon>Lachnospirales</taxon>
        <taxon>Lachnospiraceae</taxon>
        <taxon>Zhenhengia</taxon>
    </lineage>
</organism>
<evidence type="ECO:0000313" key="1">
    <source>
        <dbReference type="EMBL" id="MBC8579936.1"/>
    </source>
</evidence>
<dbReference type="Proteomes" id="UP000655830">
    <property type="component" value="Unassembled WGS sequence"/>
</dbReference>
<name>A0A926IEV8_9FIRM</name>
<evidence type="ECO:0000313" key="2">
    <source>
        <dbReference type="Proteomes" id="UP000655830"/>
    </source>
</evidence>
<dbReference type="EMBL" id="JACRSY010000015">
    <property type="protein sequence ID" value="MBC8579936.1"/>
    <property type="molecule type" value="Genomic_DNA"/>
</dbReference>
<comment type="caution">
    <text evidence="1">The sequence shown here is derived from an EMBL/GenBank/DDBJ whole genome shotgun (WGS) entry which is preliminary data.</text>
</comment>
<gene>
    <name evidence="1" type="ORF">H8718_10405</name>
</gene>
<protein>
    <submittedName>
        <fullName evidence="1">Uncharacterized protein</fullName>
    </submittedName>
</protein>
<accession>A0A926IEV8</accession>
<dbReference type="RefSeq" id="WP_249332833.1">
    <property type="nucleotide sequence ID" value="NZ_JACRSY010000015.1"/>
</dbReference>
<reference evidence="1" key="1">
    <citation type="submission" date="2020-08" db="EMBL/GenBank/DDBJ databases">
        <title>Genome public.</title>
        <authorList>
            <person name="Liu C."/>
            <person name="Sun Q."/>
        </authorList>
    </citation>
    <scope>NUCLEOTIDE SEQUENCE</scope>
    <source>
        <strain evidence="1">NSJ-12</strain>
    </source>
</reference>
<dbReference type="AlphaFoldDB" id="A0A926IEV8"/>
<sequence>MNAFELKEMLSEYTDEELQALQLRVFTNMDIGEGETTIVDSVEVTDWELLIEV</sequence>